<organism evidence="1 2">
    <name type="scientific">Musa troglodytarum</name>
    <name type="common">fe'i banana</name>
    <dbReference type="NCBI Taxonomy" id="320322"/>
    <lineage>
        <taxon>Eukaryota</taxon>
        <taxon>Viridiplantae</taxon>
        <taxon>Streptophyta</taxon>
        <taxon>Embryophyta</taxon>
        <taxon>Tracheophyta</taxon>
        <taxon>Spermatophyta</taxon>
        <taxon>Magnoliopsida</taxon>
        <taxon>Liliopsida</taxon>
        <taxon>Zingiberales</taxon>
        <taxon>Musaceae</taxon>
        <taxon>Musa</taxon>
    </lineage>
</organism>
<evidence type="ECO:0000313" key="2">
    <source>
        <dbReference type="Proteomes" id="UP001055439"/>
    </source>
</evidence>
<dbReference type="Proteomes" id="UP001055439">
    <property type="component" value="Chromosome 6"/>
</dbReference>
<gene>
    <name evidence="1" type="ORF">MUK42_28592</name>
</gene>
<reference evidence="1" key="1">
    <citation type="submission" date="2022-05" db="EMBL/GenBank/DDBJ databases">
        <title>The Musa troglodytarum L. genome provides insights into the mechanism of non-climacteric behaviour and enrichment of carotenoids.</title>
        <authorList>
            <person name="Wang J."/>
        </authorList>
    </citation>
    <scope>NUCLEOTIDE SEQUENCE</scope>
    <source>
        <tissue evidence="1">Leaf</tissue>
    </source>
</reference>
<keyword evidence="2" id="KW-1185">Reference proteome</keyword>
<sequence>MRILHCNAPPRQKRVFSVASQRRCDTRDLSRSALITDSKVTFSIYSWKNLKAENREATEVLQGR</sequence>
<dbReference type="AlphaFoldDB" id="A0A9E7GKU3"/>
<proteinExistence type="predicted"/>
<dbReference type="EMBL" id="CP097508">
    <property type="protein sequence ID" value="URE13854.1"/>
    <property type="molecule type" value="Genomic_DNA"/>
</dbReference>
<name>A0A9E7GKU3_9LILI</name>
<accession>A0A9E7GKU3</accession>
<evidence type="ECO:0000313" key="1">
    <source>
        <dbReference type="EMBL" id="URE13854.1"/>
    </source>
</evidence>
<protein>
    <submittedName>
        <fullName evidence="1">Uncharacterized protein</fullName>
    </submittedName>
</protein>